<dbReference type="Pfam" id="PF03151">
    <property type="entry name" value="TPT"/>
    <property type="match status" value="1"/>
</dbReference>
<reference evidence="8 9" key="1">
    <citation type="submission" date="2024-05" db="EMBL/GenBank/DDBJ databases">
        <title>A draft genome resource for the thread blight pathogen Marasmius tenuissimus strain MS-2.</title>
        <authorList>
            <person name="Yulfo-Soto G.E."/>
            <person name="Baruah I.K."/>
            <person name="Amoako-Attah I."/>
            <person name="Bukari Y."/>
            <person name="Meinhardt L.W."/>
            <person name="Bailey B.A."/>
            <person name="Cohen S.P."/>
        </authorList>
    </citation>
    <scope>NUCLEOTIDE SEQUENCE [LARGE SCALE GENOMIC DNA]</scope>
    <source>
        <strain evidence="8 9">MS-2</strain>
    </source>
</reference>
<feature type="transmembrane region" description="Helical" evidence="6">
    <location>
        <begin position="81"/>
        <end position="99"/>
    </location>
</feature>
<keyword evidence="2 6" id="KW-0812">Transmembrane</keyword>
<dbReference type="EMBL" id="JBBXMP010000017">
    <property type="protein sequence ID" value="KAL0068648.1"/>
    <property type="molecule type" value="Genomic_DNA"/>
</dbReference>
<evidence type="ECO:0000256" key="2">
    <source>
        <dbReference type="ARBA" id="ARBA00022692"/>
    </source>
</evidence>
<feature type="transmembrane region" description="Helical" evidence="6">
    <location>
        <begin position="192"/>
        <end position="212"/>
    </location>
</feature>
<dbReference type="Proteomes" id="UP001437256">
    <property type="component" value="Unassembled WGS sequence"/>
</dbReference>
<evidence type="ECO:0000259" key="7">
    <source>
        <dbReference type="Pfam" id="PF03151"/>
    </source>
</evidence>
<accession>A0ABR3A4Y3</accession>
<dbReference type="PANTHER" id="PTHR11132">
    <property type="entry name" value="SOLUTE CARRIER FAMILY 35"/>
    <property type="match status" value="1"/>
</dbReference>
<dbReference type="InterPro" id="IPR050186">
    <property type="entry name" value="TPT_transporter"/>
</dbReference>
<comment type="subcellular location">
    <subcellularLocation>
        <location evidence="1">Membrane</location>
        <topology evidence="1">Multi-pass membrane protein</topology>
    </subcellularLocation>
</comment>
<keyword evidence="4 6" id="KW-0472">Membrane</keyword>
<evidence type="ECO:0000256" key="5">
    <source>
        <dbReference type="SAM" id="MobiDB-lite"/>
    </source>
</evidence>
<feature type="region of interest" description="Disordered" evidence="5">
    <location>
        <begin position="310"/>
        <end position="337"/>
    </location>
</feature>
<feature type="transmembrane region" description="Helical" evidence="6">
    <location>
        <begin position="232"/>
        <end position="253"/>
    </location>
</feature>
<evidence type="ECO:0000256" key="6">
    <source>
        <dbReference type="SAM" id="Phobius"/>
    </source>
</evidence>
<feature type="transmembrane region" description="Helical" evidence="6">
    <location>
        <begin position="41"/>
        <end position="61"/>
    </location>
</feature>
<feature type="domain" description="Sugar phosphate transporter" evidence="7">
    <location>
        <begin position="12"/>
        <end position="305"/>
    </location>
</feature>
<protein>
    <recommendedName>
        <fullName evidence="7">Sugar phosphate transporter domain-containing protein</fullName>
    </recommendedName>
</protein>
<feature type="compositionally biased region" description="Basic and acidic residues" evidence="5">
    <location>
        <begin position="326"/>
        <end position="337"/>
    </location>
</feature>
<organism evidence="8 9">
    <name type="scientific">Marasmius tenuissimus</name>
    <dbReference type="NCBI Taxonomy" id="585030"/>
    <lineage>
        <taxon>Eukaryota</taxon>
        <taxon>Fungi</taxon>
        <taxon>Dikarya</taxon>
        <taxon>Basidiomycota</taxon>
        <taxon>Agaricomycotina</taxon>
        <taxon>Agaricomycetes</taxon>
        <taxon>Agaricomycetidae</taxon>
        <taxon>Agaricales</taxon>
        <taxon>Marasmiineae</taxon>
        <taxon>Marasmiaceae</taxon>
        <taxon>Marasmius</taxon>
    </lineage>
</organism>
<keyword evidence="9" id="KW-1185">Reference proteome</keyword>
<evidence type="ECO:0000313" key="9">
    <source>
        <dbReference type="Proteomes" id="UP001437256"/>
    </source>
</evidence>
<proteinExistence type="predicted"/>
<keyword evidence="3 6" id="KW-1133">Transmembrane helix</keyword>
<name>A0ABR3A4Y3_9AGAR</name>
<feature type="transmembrane region" description="Helical" evidence="6">
    <location>
        <begin position="131"/>
        <end position="148"/>
    </location>
</feature>
<feature type="transmembrane region" description="Helical" evidence="6">
    <location>
        <begin position="160"/>
        <end position="180"/>
    </location>
</feature>
<evidence type="ECO:0000313" key="8">
    <source>
        <dbReference type="EMBL" id="KAL0068648.1"/>
    </source>
</evidence>
<evidence type="ECO:0000256" key="4">
    <source>
        <dbReference type="ARBA" id="ARBA00023136"/>
    </source>
</evidence>
<gene>
    <name evidence="8" type="ORF">AAF712_004364</name>
</gene>
<dbReference type="InterPro" id="IPR004853">
    <property type="entry name" value="Sugar_P_trans_dom"/>
</dbReference>
<comment type="caution">
    <text evidence="8">The sequence shown here is derived from an EMBL/GenBank/DDBJ whole genome shotgun (WGS) entry which is preliminary data.</text>
</comment>
<evidence type="ECO:0000256" key="3">
    <source>
        <dbReference type="ARBA" id="ARBA00022989"/>
    </source>
</evidence>
<feature type="transmembrane region" description="Helical" evidence="6">
    <location>
        <begin position="12"/>
        <end position="29"/>
    </location>
</feature>
<sequence length="337" mass="36314">MGSLNPNTLKVAGVVTFYMSAALVMVFVNKAVLIQAPQLPLLFLFNQLIIAVVLLHASAAFSKSIQIPRLDLQVARKLLPVVSVNIIGLVFNTLCLRGVEASFFQIARGMQLPLTIFISSLNTHSTPSTRVIAAAAIVTCGFFVGIAPNSSIPITASPSLLSLFYGLLSSLFIAVHAVLIKSSLPHCDNSTIQLAWWTNAGSAILILPFILLNGETGVILEMVKRGDKELNVFAWGSLVTGVFGFLLCVAGLLSIKVTSPITHMFSSQAARSVIQTLLGVWLFRDLLTINRGSSILIILGGTMYYTWVKSNEQPPPPPRQPVDLEATGREDKDKSAN</sequence>
<evidence type="ECO:0000256" key="1">
    <source>
        <dbReference type="ARBA" id="ARBA00004141"/>
    </source>
</evidence>